<evidence type="ECO:0000256" key="4">
    <source>
        <dbReference type="ARBA" id="ARBA00022692"/>
    </source>
</evidence>
<evidence type="ECO:0000313" key="16">
    <source>
        <dbReference type="Proteomes" id="UP000694386"/>
    </source>
</evidence>
<dbReference type="AlphaFoldDB" id="A0A8C2QM14"/>
<comment type="subunit">
    <text evidence="11">Heterodimer with TCRB; disulfide linked. This heterodimer assembles with CD3 proteins into a signaling-competent pre-T-cell receptor complex. Interacts with RHBDD1.</text>
</comment>
<dbReference type="GO" id="GO:0070244">
    <property type="term" value="P:negative regulation of thymocyte apoptotic process"/>
    <property type="evidence" value="ECO:0007669"/>
    <property type="project" value="Ensembl"/>
</dbReference>
<evidence type="ECO:0000256" key="11">
    <source>
        <dbReference type="ARBA" id="ARBA00064863"/>
    </source>
</evidence>
<protein>
    <recommendedName>
        <fullName evidence="12">Pre T-cell antigen receptor alpha</fullName>
    </recommendedName>
    <alternativeName>
        <fullName evidence="13">pT-alpha-TCR</fullName>
    </alternativeName>
</protein>
<keyword evidence="8" id="KW-1015">Disulfide bond</keyword>
<keyword evidence="10" id="KW-0325">Glycoprotein</keyword>
<accession>A0A8C2QM14</accession>
<keyword evidence="6" id="KW-1133">Transmembrane helix</keyword>
<dbReference type="Ensembl" id="ENSCGRT00001026503.1">
    <property type="protein sequence ID" value="ENSCGRP00001022258.1"/>
    <property type="gene ID" value="ENSCGRG00001020848.1"/>
</dbReference>
<sequence length="198" mass="21230">MPLPEWAMARPWLLLFLALRGQTLPTGMAGIPFPSLAPPITLLEDGRQQLLVVCLVLDAAPPGLDSPIWFSAGNGSALDAFTYGPSPAPDGTWTSLAQISLPSEELEAWEPLVCHTRPGTGGQSRSTLPILLSGETSTARTCFQEPLRGTPGQVLRLSALRLLLFKLLLLDVLLTCSRPCVLAGQHPLPPPPRKHLPP</sequence>
<keyword evidence="9" id="KW-0675">Receptor</keyword>
<dbReference type="FunFam" id="2.60.40.10:FF:001091">
    <property type="entry name" value="Pre T-cell antigen receptor alpha"/>
    <property type="match status" value="1"/>
</dbReference>
<evidence type="ECO:0000256" key="8">
    <source>
        <dbReference type="ARBA" id="ARBA00023157"/>
    </source>
</evidence>
<dbReference type="GO" id="GO:0005886">
    <property type="term" value="C:plasma membrane"/>
    <property type="evidence" value="ECO:0007669"/>
    <property type="project" value="UniProtKB-SubCell"/>
</dbReference>
<evidence type="ECO:0000313" key="15">
    <source>
        <dbReference type="Ensembl" id="ENSCGRP00001022258.1"/>
    </source>
</evidence>
<dbReference type="InterPro" id="IPR027834">
    <property type="entry name" value="PTCRA"/>
</dbReference>
<dbReference type="Pfam" id="PF15028">
    <property type="entry name" value="PTCRA"/>
    <property type="match status" value="1"/>
</dbReference>
<proteinExistence type="predicted"/>
<reference evidence="15" key="2">
    <citation type="submission" date="2025-09" db="UniProtKB">
        <authorList>
            <consortium name="Ensembl"/>
        </authorList>
    </citation>
    <scope>IDENTIFICATION</scope>
</reference>
<dbReference type="InterPro" id="IPR036179">
    <property type="entry name" value="Ig-like_dom_sf"/>
</dbReference>
<dbReference type="Gene3D" id="2.60.40.10">
    <property type="entry name" value="Immunoglobulins"/>
    <property type="match status" value="1"/>
</dbReference>
<organism evidence="15 16">
    <name type="scientific">Cricetulus griseus</name>
    <name type="common">Chinese hamster</name>
    <name type="synonym">Cricetulus barabensis griseus</name>
    <dbReference type="NCBI Taxonomy" id="10029"/>
    <lineage>
        <taxon>Eukaryota</taxon>
        <taxon>Metazoa</taxon>
        <taxon>Chordata</taxon>
        <taxon>Craniata</taxon>
        <taxon>Vertebrata</taxon>
        <taxon>Euteleostomi</taxon>
        <taxon>Mammalia</taxon>
        <taxon>Eutheria</taxon>
        <taxon>Euarchontoglires</taxon>
        <taxon>Glires</taxon>
        <taxon>Rodentia</taxon>
        <taxon>Myomorpha</taxon>
        <taxon>Muroidea</taxon>
        <taxon>Cricetidae</taxon>
        <taxon>Cricetinae</taxon>
        <taxon>Cricetulus</taxon>
    </lineage>
</organism>
<reference evidence="15" key="1">
    <citation type="submission" date="2025-08" db="UniProtKB">
        <authorList>
            <consortium name="Ensembl"/>
        </authorList>
    </citation>
    <scope>IDENTIFICATION</scope>
</reference>
<evidence type="ECO:0000256" key="5">
    <source>
        <dbReference type="ARBA" id="ARBA00022729"/>
    </source>
</evidence>
<name>A0A8C2QM14_CRIGR</name>
<dbReference type="PANTHER" id="PTHR37866:SF1">
    <property type="entry name" value="PRE T-CELL ANTIGEN RECEPTOR ALPHA"/>
    <property type="match status" value="1"/>
</dbReference>
<evidence type="ECO:0000256" key="13">
    <source>
        <dbReference type="ARBA" id="ARBA00083662"/>
    </source>
</evidence>
<evidence type="ECO:0000256" key="10">
    <source>
        <dbReference type="ARBA" id="ARBA00023180"/>
    </source>
</evidence>
<evidence type="ECO:0000256" key="7">
    <source>
        <dbReference type="ARBA" id="ARBA00023136"/>
    </source>
</evidence>
<keyword evidence="4" id="KW-0812">Transmembrane</keyword>
<evidence type="ECO:0000256" key="9">
    <source>
        <dbReference type="ARBA" id="ARBA00023170"/>
    </source>
</evidence>
<evidence type="ECO:0000256" key="6">
    <source>
        <dbReference type="ARBA" id="ARBA00022989"/>
    </source>
</evidence>
<dbReference type="OMA" id="WEEGSYP"/>
<keyword evidence="5 14" id="KW-0732">Signal</keyword>
<keyword evidence="7" id="KW-0472">Membrane</keyword>
<dbReference type="InterPro" id="IPR013783">
    <property type="entry name" value="Ig-like_fold"/>
</dbReference>
<evidence type="ECO:0000256" key="3">
    <source>
        <dbReference type="ARBA" id="ARBA00022475"/>
    </source>
</evidence>
<feature type="chain" id="PRO_5034344044" description="Pre T-cell antigen receptor alpha" evidence="14">
    <location>
        <begin position="30"/>
        <end position="198"/>
    </location>
</feature>
<evidence type="ECO:0000256" key="14">
    <source>
        <dbReference type="SAM" id="SignalP"/>
    </source>
</evidence>
<feature type="signal peptide" evidence="14">
    <location>
        <begin position="1"/>
        <end position="29"/>
    </location>
</feature>
<dbReference type="SUPFAM" id="SSF48726">
    <property type="entry name" value="Immunoglobulin"/>
    <property type="match status" value="1"/>
</dbReference>
<dbReference type="Proteomes" id="UP000694386">
    <property type="component" value="Unplaced"/>
</dbReference>
<dbReference type="GO" id="GO:0070242">
    <property type="term" value="P:thymocyte apoptotic process"/>
    <property type="evidence" value="ECO:0007669"/>
    <property type="project" value="Ensembl"/>
</dbReference>
<comment type="subcellular location">
    <subcellularLocation>
        <location evidence="1">Cell membrane</location>
    </subcellularLocation>
    <subcellularLocation>
        <location evidence="2">Membrane</location>
        <topology evidence="2">Single-pass type I membrane protein</topology>
    </subcellularLocation>
</comment>
<dbReference type="PANTHER" id="PTHR37866">
    <property type="entry name" value="PRE T-CELL ANTIGEN RECEPTOR ALPHA"/>
    <property type="match status" value="1"/>
</dbReference>
<evidence type="ECO:0000256" key="1">
    <source>
        <dbReference type="ARBA" id="ARBA00004236"/>
    </source>
</evidence>
<keyword evidence="3" id="KW-1003">Cell membrane</keyword>
<evidence type="ECO:0000256" key="12">
    <source>
        <dbReference type="ARBA" id="ARBA00069493"/>
    </source>
</evidence>
<evidence type="ECO:0000256" key="2">
    <source>
        <dbReference type="ARBA" id="ARBA00004479"/>
    </source>
</evidence>